<dbReference type="InterPro" id="IPR007110">
    <property type="entry name" value="Ig-like_dom"/>
</dbReference>
<dbReference type="EMBL" id="JADWDJ010000007">
    <property type="protein sequence ID" value="KAG5278076.1"/>
    <property type="molecule type" value="Genomic_DNA"/>
</dbReference>
<feature type="chain" id="PRO_5043708773" description="Ig-like domain-containing protein" evidence="2">
    <location>
        <begin position="24"/>
        <end position="348"/>
    </location>
</feature>
<comment type="caution">
    <text evidence="4">The sequence shown here is derived from an EMBL/GenBank/DDBJ whole genome shotgun (WGS) entry which is preliminary data.</text>
</comment>
<dbReference type="InterPro" id="IPR013783">
    <property type="entry name" value="Ig-like_fold"/>
</dbReference>
<dbReference type="AlphaFoldDB" id="A0AAV6GX15"/>
<evidence type="ECO:0000313" key="5">
    <source>
        <dbReference type="Proteomes" id="UP000823561"/>
    </source>
</evidence>
<dbReference type="Pfam" id="PF13895">
    <property type="entry name" value="Ig_2"/>
    <property type="match status" value="1"/>
</dbReference>
<organism evidence="4 5">
    <name type="scientific">Alosa alosa</name>
    <name type="common">allis shad</name>
    <dbReference type="NCBI Taxonomy" id="278164"/>
    <lineage>
        <taxon>Eukaryota</taxon>
        <taxon>Metazoa</taxon>
        <taxon>Chordata</taxon>
        <taxon>Craniata</taxon>
        <taxon>Vertebrata</taxon>
        <taxon>Euteleostomi</taxon>
        <taxon>Actinopterygii</taxon>
        <taxon>Neopterygii</taxon>
        <taxon>Teleostei</taxon>
        <taxon>Clupei</taxon>
        <taxon>Clupeiformes</taxon>
        <taxon>Clupeoidei</taxon>
        <taxon>Clupeidae</taxon>
        <taxon>Alosa</taxon>
    </lineage>
</organism>
<dbReference type="Proteomes" id="UP000823561">
    <property type="component" value="Chromosome 7"/>
</dbReference>
<proteinExistence type="predicted"/>
<dbReference type="Gene3D" id="2.60.40.10">
    <property type="entry name" value="Immunoglobulins"/>
    <property type="match status" value="2"/>
</dbReference>
<protein>
    <recommendedName>
        <fullName evidence="3">Ig-like domain-containing protein</fullName>
    </recommendedName>
</protein>
<dbReference type="InterPro" id="IPR036179">
    <property type="entry name" value="Ig-like_dom_sf"/>
</dbReference>
<dbReference type="PANTHER" id="PTHR46013">
    <property type="entry name" value="VASCULAR CELL ADHESION MOLECULE 1"/>
    <property type="match status" value="1"/>
</dbReference>
<sequence length="348" mass="38414">MKATSSLPVVVFLILTISQGVLSNMGGCCLSAALLSQTDICAVRGSSVVISCSFKNPCNLTISKIYWVITTQEGKTPTDLRLNAAYKGRVQYFWKNDTNCTMEIQNVKKEDSSSYQPIFEIKNANHTRKGQFEVNLTVTDLTVTPPQPVIEGHAVNLSCMSSCSEMDKHKVIWRKNGQDLPGKQKYRIQIQNVSIENEGLYSCALKGYKETATTPVKLNVMFPAKSHVLYVIAGVSVCGAAGLICVLVWIRHHRMNKRHMKIKQDQGTCPSSAEAAGGVEDNVQYARVLPKHNRQTAGVEDDIQYASVQFKRNRQTAEGGEDNVQYASVQFKKAGTTQCSPDQPEGEL</sequence>
<evidence type="ECO:0000259" key="3">
    <source>
        <dbReference type="PROSITE" id="PS50835"/>
    </source>
</evidence>
<keyword evidence="2" id="KW-0732">Signal</keyword>
<keyword evidence="5" id="KW-1185">Reference proteome</keyword>
<feature type="signal peptide" evidence="2">
    <location>
        <begin position="1"/>
        <end position="23"/>
    </location>
</feature>
<gene>
    <name evidence="4" type="ORF">AALO_G00094920</name>
</gene>
<dbReference type="InterPro" id="IPR003599">
    <property type="entry name" value="Ig_sub"/>
</dbReference>
<keyword evidence="1" id="KW-0812">Transmembrane</keyword>
<keyword evidence="1" id="KW-0472">Membrane</keyword>
<dbReference type="SMART" id="SM00409">
    <property type="entry name" value="IG"/>
    <property type="match status" value="2"/>
</dbReference>
<accession>A0AAV6GX15</accession>
<reference evidence="4" key="1">
    <citation type="submission" date="2020-10" db="EMBL/GenBank/DDBJ databases">
        <title>Chromosome-scale genome assembly of the Allis shad, Alosa alosa.</title>
        <authorList>
            <person name="Margot Z."/>
            <person name="Christophe K."/>
            <person name="Cabau C."/>
            <person name="Louis A."/>
            <person name="Berthelot C."/>
            <person name="Parey E."/>
            <person name="Roest Crollius H."/>
            <person name="Montfort J."/>
            <person name="Robinson-Rechavi M."/>
            <person name="Bucao C."/>
            <person name="Bouchez O."/>
            <person name="Gislard M."/>
            <person name="Lluch J."/>
            <person name="Milhes M."/>
            <person name="Lampietro C."/>
            <person name="Lopez Roques C."/>
            <person name="Donnadieu C."/>
            <person name="Braasch I."/>
            <person name="Desvignes T."/>
            <person name="Postlethwait J."/>
            <person name="Bobe J."/>
            <person name="Guiguen Y."/>
        </authorList>
    </citation>
    <scope>NUCLEOTIDE SEQUENCE</scope>
    <source>
        <strain evidence="4">M-15738</strain>
        <tissue evidence="4">Blood</tissue>
    </source>
</reference>
<feature type="transmembrane region" description="Helical" evidence="1">
    <location>
        <begin position="228"/>
        <end position="250"/>
    </location>
</feature>
<evidence type="ECO:0000256" key="1">
    <source>
        <dbReference type="SAM" id="Phobius"/>
    </source>
</evidence>
<evidence type="ECO:0000313" key="4">
    <source>
        <dbReference type="EMBL" id="KAG5278076.1"/>
    </source>
</evidence>
<evidence type="ECO:0000256" key="2">
    <source>
        <dbReference type="SAM" id="SignalP"/>
    </source>
</evidence>
<dbReference type="PROSITE" id="PS50835">
    <property type="entry name" value="IG_LIKE"/>
    <property type="match status" value="1"/>
</dbReference>
<dbReference type="PANTHER" id="PTHR46013:SF4">
    <property type="entry name" value="B-CELL RECEPTOR CD22-RELATED"/>
    <property type="match status" value="1"/>
</dbReference>
<feature type="domain" description="Ig-like" evidence="3">
    <location>
        <begin position="139"/>
        <end position="219"/>
    </location>
</feature>
<dbReference type="SUPFAM" id="SSF48726">
    <property type="entry name" value="Immunoglobulin"/>
    <property type="match status" value="2"/>
</dbReference>
<keyword evidence="1" id="KW-1133">Transmembrane helix</keyword>
<name>A0AAV6GX15_9TELE</name>